<evidence type="ECO:0000256" key="1">
    <source>
        <dbReference type="ARBA" id="ARBA00006962"/>
    </source>
</evidence>
<keyword evidence="2" id="KW-0328">Glycosyltransferase</keyword>
<dbReference type="GO" id="GO:0016758">
    <property type="term" value="F:hexosyltransferase activity"/>
    <property type="evidence" value="ECO:0007669"/>
    <property type="project" value="InterPro"/>
</dbReference>
<dbReference type="InterPro" id="IPR050519">
    <property type="entry name" value="Glycosyltransf_28_UgtP"/>
</dbReference>
<name>A0A2T5G3X1_9BACL</name>
<gene>
    <name evidence="7" type="ORF">BLITH_1422</name>
</gene>
<proteinExistence type="inferred from homology"/>
<evidence type="ECO:0000256" key="4">
    <source>
        <dbReference type="SAM" id="MobiDB-lite"/>
    </source>
</evidence>
<feature type="domain" description="Diacylglycerol glucosyltransferase N-terminal" evidence="6">
    <location>
        <begin position="36"/>
        <end position="196"/>
    </location>
</feature>
<dbReference type="Pfam" id="PF06925">
    <property type="entry name" value="MGDG_synth"/>
    <property type="match status" value="1"/>
</dbReference>
<dbReference type="InterPro" id="IPR009695">
    <property type="entry name" value="Diacylglyc_glucosyltr_N"/>
</dbReference>
<dbReference type="AlphaFoldDB" id="A0A2T5G3X1"/>
<evidence type="ECO:0000259" key="5">
    <source>
        <dbReference type="Pfam" id="PF00534"/>
    </source>
</evidence>
<dbReference type="Gene3D" id="3.40.50.2000">
    <property type="entry name" value="Glycogen Phosphorylase B"/>
    <property type="match status" value="1"/>
</dbReference>
<dbReference type="SUPFAM" id="SSF53756">
    <property type="entry name" value="UDP-Glycosyltransferase/glycogen phosphorylase"/>
    <property type="match status" value="1"/>
</dbReference>
<evidence type="ECO:0000313" key="8">
    <source>
        <dbReference type="Proteomes" id="UP000244016"/>
    </source>
</evidence>
<dbReference type="GO" id="GO:0016020">
    <property type="term" value="C:membrane"/>
    <property type="evidence" value="ECO:0007669"/>
    <property type="project" value="GOC"/>
</dbReference>
<evidence type="ECO:0000313" key="7">
    <source>
        <dbReference type="EMBL" id="PTQ50883.1"/>
    </source>
</evidence>
<evidence type="ECO:0000259" key="6">
    <source>
        <dbReference type="Pfam" id="PF06925"/>
    </source>
</evidence>
<dbReference type="PANTHER" id="PTHR43025:SF3">
    <property type="entry name" value="MONOGALACTOSYLDIACYLGLYCEROL SYNTHASE 1, CHLOROPLASTIC"/>
    <property type="match status" value="1"/>
</dbReference>
<evidence type="ECO:0000256" key="3">
    <source>
        <dbReference type="ARBA" id="ARBA00022679"/>
    </source>
</evidence>
<keyword evidence="3" id="KW-0808">Transferase</keyword>
<reference evidence="7 8" key="1">
    <citation type="submission" date="2017-08" db="EMBL/GenBank/DDBJ databases">
        <title>Burning lignite coal seam in the remote Altai Mountains harbors a hydrogen-driven thermophilic microbial community.</title>
        <authorList>
            <person name="Kadnikov V.V."/>
            <person name="Mardanov A.V."/>
            <person name="Ivasenko D."/>
            <person name="Beletsky A.V."/>
            <person name="Karnachuk O.V."/>
            <person name="Ravin N.V."/>
        </authorList>
    </citation>
    <scope>NUCLEOTIDE SEQUENCE [LARGE SCALE GENOMIC DNA]</scope>
    <source>
        <strain evidence="7">AL31</strain>
    </source>
</reference>
<feature type="domain" description="Glycosyl transferase family 1" evidence="5">
    <location>
        <begin position="211"/>
        <end position="374"/>
    </location>
</feature>
<dbReference type="GO" id="GO:0009247">
    <property type="term" value="P:glycolipid biosynthetic process"/>
    <property type="evidence" value="ECO:0007669"/>
    <property type="project" value="InterPro"/>
</dbReference>
<feature type="region of interest" description="Disordered" evidence="4">
    <location>
        <begin position="1"/>
        <end position="21"/>
    </location>
</feature>
<sequence>MLDPHAREAETRPSADVHSSEPRVLIVTEKTLGEGHRSAARALAEAFRRLVPGLSPVVATTLPAHVEWVFNAVYGHTLTKNPALWGAAYDTELWTGPIVKPIVSNPMRRNARHLVARYKPHIVLSTHALPVHAFARMRKRGAPYVLGVAITDFGGNSFWTDRYVDAFFVANEETGRRIAARYRLPEERFVPTGIPIHPVFAAGEEERRRRREEKRRELGIGEEPLILLFGGGEGLFDFPSLIHALDKLALPFSLLVLTGRNTYLRETLRTLRGSLRHKLLPYGFLEDPQEIFDIYLAGDLLISKAGGLTVSEALAVGLPMVLHRPIPGQESRNTDYLLEKEAALYAPRADILLRTVEFLLREPERRRELAERARALGKPDAALRIARHMLALYAESRKPAQTSP</sequence>
<comment type="similarity">
    <text evidence="1">Belongs to the glycosyltransferase 28 family.</text>
</comment>
<dbReference type="InterPro" id="IPR001296">
    <property type="entry name" value="Glyco_trans_1"/>
</dbReference>
<dbReference type="Proteomes" id="UP000244016">
    <property type="component" value="Unassembled WGS sequence"/>
</dbReference>
<dbReference type="EMBL" id="PEBW01000009">
    <property type="protein sequence ID" value="PTQ50883.1"/>
    <property type="molecule type" value="Genomic_DNA"/>
</dbReference>
<dbReference type="PANTHER" id="PTHR43025">
    <property type="entry name" value="MONOGALACTOSYLDIACYLGLYCEROL SYNTHASE"/>
    <property type="match status" value="1"/>
</dbReference>
<accession>A0A2T5G3X1</accession>
<organism evidence="7 8">
    <name type="scientific">Brockia lithotrophica</name>
    <dbReference type="NCBI Taxonomy" id="933949"/>
    <lineage>
        <taxon>Bacteria</taxon>
        <taxon>Bacillati</taxon>
        <taxon>Bacillota</taxon>
        <taxon>Bacilli</taxon>
        <taxon>Bacillales</taxon>
        <taxon>Bacillales Family X. Incertae Sedis</taxon>
        <taxon>Brockia</taxon>
    </lineage>
</organism>
<evidence type="ECO:0000256" key="2">
    <source>
        <dbReference type="ARBA" id="ARBA00022676"/>
    </source>
</evidence>
<comment type="caution">
    <text evidence="7">The sequence shown here is derived from an EMBL/GenBank/DDBJ whole genome shotgun (WGS) entry which is preliminary data.</text>
</comment>
<protein>
    <submittedName>
        <fullName evidence="7">Monogalactosyldiacylglycerol synthase</fullName>
    </submittedName>
</protein>
<dbReference type="Pfam" id="PF00534">
    <property type="entry name" value="Glycos_transf_1"/>
    <property type="match status" value="1"/>
</dbReference>